<evidence type="ECO:0000313" key="1">
    <source>
        <dbReference type="EMBL" id="RJY19293.1"/>
    </source>
</evidence>
<sequence length="258" mass="29985">MSVSYTILFPSQVLGNSMPLDNKILSSQKESIFIQPEGQKTLNFDHVKSVFFPEVNRFFQPSKAYVHRCKAVKTQQDVTQEKKRLLENEGAIELEYQYPETKEEWLERAALFVSDINPPLTMILDLDETLLSLGKAYGRFNEEFVTQNGRLTFYYDYKALREVAAIQSKGHKILVMTHATYSYSEIKFLFYTVGIELKQAEYFNAPYFKGFDTAKADFLDDAGFKHESMLFDDQKYNKPNDCHFYLISKGEPFPTLEK</sequence>
<organism evidence="1 2">
    <name type="scientific">Parashewanella spongiae</name>
    <dbReference type="NCBI Taxonomy" id="342950"/>
    <lineage>
        <taxon>Bacteria</taxon>
        <taxon>Pseudomonadati</taxon>
        <taxon>Pseudomonadota</taxon>
        <taxon>Gammaproteobacteria</taxon>
        <taxon>Alteromonadales</taxon>
        <taxon>Shewanellaceae</taxon>
        <taxon>Parashewanella</taxon>
    </lineage>
</organism>
<name>A0A3A6U5K4_9GAMM</name>
<dbReference type="RefSeq" id="WP_121851888.1">
    <property type="nucleotide sequence ID" value="NZ_CP037952.1"/>
</dbReference>
<gene>
    <name evidence="1" type="ORF">D5R81_01480</name>
</gene>
<evidence type="ECO:0000313" key="2">
    <source>
        <dbReference type="Proteomes" id="UP000273022"/>
    </source>
</evidence>
<comment type="caution">
    <text evidence="1">The sequence shown here is derived from an EMBL/GenBank/DDBJ whole genome shotgun (WGS) entry which is preliminary data.</text>
</comment>
<dbReference type="AlphaFoldDB" id="A0A3A6U5K4"/>
<proteinExistence type="predicted"/>
<keyword evidence="2" id="KW-1185">Reference proteome</keyword>
<reference evidence="1 2" key="1">
    <citation type="submission" date="2018-09" db="EMBL/GenBank/DDBJ databases">
        <title>Phylogeny of the Shewanellaceae, and recommendation for two new genera, Pseudoshewanella and Parashewanella.</title>
        <authorList>
            <person name="Wang G."/>
        </authorList>
    </citation>
    <scope>NUCLEOTIDE SEQUENCE [LARGE SCALE GENOMIC DNA]</scope>
    <source>
        <strain evidence="1 2">KCTC 22492</strain>
    </source>
</reference>
<dbReference type="EMBL" id="QYYH01000005">
    <property type="protein sequence ID" value="RJY19293.1"/>
    <property type="molecule type" value="Genomic_DNA"/>
</dbReference>
<dbReference type="Proteomes" id="UP000273022">
    <property type="component" value="Unassembled WGS sequence"/>
</dbReference>
<accession>A0A3A6U5K4</accession>
<protein>
    <submittedName>
        <fullName evidence="1">Uncharacterized protein</fullName>
    </submittedName>
</protein>